<evidence type="ECO:0000313" key="2">
    <source>
        <dbReference type="Proteomes" id="UP000824120"/>
    </source>
</evidence>
<comment type="caution">
    <text evidence="1">The sequence shown here is derived from an EMBL/GenBank/DDBJ whole genome shotgun (WGS) entry which is preliminary data.</text>
</comment>
<dbReference type="EMBL" id="JACXVP010000009">
    <property type="protein sequence ID" value="KAG5584505.1"/>
    <property type="molecule type" value="Genomic_DNA"/>
</dbReference>
<keyword evidence="2" id="KW-1185">Reference proteome</keyword>
<sequence>MNSRIELQQLVKAEEISWRQIRMLMAQRGRQEHKVLPKIANSHRRGNCIDKLKVGTEIIEDKQRIKQEMLILRKFVHRIVRPSPTLRAFHPSLEEKFNLEATFQEEEVLAAIQPLPRQAHCDGYTMAFYRNHGTSSKLTYRQL</sequence>
<proteinExistence type="predicted"/>
<organism evidence="1 2">
    <name type="scientific">Solanum commersonii</name>
    <name type="common">Commerson's wild potato</name>
    <name type="synonym">Commerson's nightshade</name>
    <dbReference type="NCBI Taxonomy" id="4109"/>
    <lineage>
        <taxon>Eukaryota</taxon>
        <taxon>Viridiplantae</taxon>
        <taxon>Streptophyta</taxon>
        <taxon>Embryophyta</taxon>
        <taxon>Tracheophyta</taxon>
        <taxon>Spermatophyta</taxon>
        <taxon>Magnoliopsida</taxon>
        <taxon>eudicotyledons</taxon>
        <taxon>Gunneridae</taxon>
        <taxon>Pentapetalae</taxon>
        <taxon>asterids</taxon>
        <taxon>lamiids</taxon>
        <taxon>Solanales</taxon>
        <taxon>Solanaceae</taxon>
        <taxon>Solanoideae</taxon>
        <taxon>Solaneae</taxon>
        <taxon>Solanum</taxon>
    </lineage>
</organism>
<protein>
    <submittedName>
        <fullName evidence="1">Uncharacterized protein</fullName>
    </submittedName>
</protein>
<gene>
    <name evidence="1" type="ORF">H5410_044939</name>
</gene>
<evidence type="ECO:0000313" key="1">
    <source>
        <dbReference type="EMBL" id="KAG5584505.1"/>
    </source>
</evidence>
<name>A0A9J5X871_SOLCO</name>
<reference evidence="1 2" key="1">
    <citation type="submission" date="2020-09" db="EMBL/GenBank/DDBJ databases">
        <title>De no assembly of potato wild relative species, Solanum commersonii.</title>
        <authorList>
            <person name="Cho K."/>
        </authorList>
    </citation>
    <scope>NUCLEOTIDE SEQUENCE [LARGE SCALE GENOMIC DNA]</scope>
    <source>
        <strain evidence="1">LZ3.2</strain>
        <tissue evidence="1">Leaf</tissue>
    </source>
</reference>
<dbReference type="Proteomes" id="UP000824120">
    <property type="component" value="Chromosome 9"/>
</dbReference>
<accession>A0A9J5X871</accession>
<dbReference type="AlphaFoldDB" id="A0A9J5X871"/>